<protein>
    <recommendedName>
        <fullName evidence="4">Dipeptidylpeptidase IV N-terminal domain-containing protein</fullName>
    </recommendedName>
</protein>
<dbReference type="Pfam" id="PF07676">
    <property type="entry name" value="PD40"/>
    <property type="match status" value="1"/>
</dbReference>
<evidence type="ECO:0000256" key="1">
    <source>
        <dbReference type="SAM" id="MobiDB-lite"/>
    </source>
</evidence>
<dbReference type="HOGENOM" id="CLU_011311_1_0_1"/>
<reference evidence="2" key="2">
    <citation type="submission" date="2018-05" db="EMBL/GenBank/DDBJ databases">
        <title>OgluRS3 (Oryza glumaepatula Reference Sequence Version 3).</title>
        <authorList>
            <person name="Zhang J."/>
            <person name="Kudrna D."/>
            <person name="Lee S."/>
            <person name="Talag J."/>
            <person name="Welchert J."/>
            <person name="Wing R.A."/>
        </authorList>
    </citation>
    <scope>NUCLEOTIDE SEQUENCE [LARGE SCALE GENOMIC DNA]</scope>
</reference>
<keyword evidence="3" id="KW-1185">Reference proteome</keyword>
<dbReference type="STRING" id="40148.A0A0D9ZIC2"/>
<evidence type="ECO:0000313" key="2">
    <source>
        <dbReference type="EnsemblPlants" id="OGLUM04G05860.1"/>
    </source>
</evidence>
<evidence type="ECO:0000313" key="3">
    <source>
        <dbReference type="Proteomes" id="UP000026961"/>
    </source>
</evidence>
<dbReference type="Gramene" id="OGLUM04G05860.1">
    <property type="protein sequence ID" value="OGLUM04G05860.1"/>
    <property type="gene ID" value="OGLUM04G05860"/>
</dbReference>
<dbReference type="InterPro" id="IPR011042">
    <property type="entry name" value="6-blade_b-propeller_TolB-like"/>
</dbReference>
<dbReference type="SUPFAM" id="SSF69304">
    <property type="entry name" value="Tricorn protease N-terminal domain"/>
    <property type="match status" value="1"/>
</dbReference>
<feature type="compositionally biased region" description="Basic residues" evidence="1">
    <location>
        <begin position="402"/>
        <end position="411"/>
    </location>
</feature>
<dbReference type="PANTHER" id="PTHR32161">
    <property type="entry name" value="DPP6 N-TERMINAL DOMAIN-LIKE PROTEIN"/>
    <property type="match status" value="1"/>
</dbReference>
<dbReference type="eggNOG" id="ENOG502QPTW">
    <property type="taxonomic scope" value="Eukaryota"/>
</dbReference>
<reference evidence="2" key="1">
    <citation type="submission" date="2015-04" db="UniProtKB">
        <authorList>
            <consortium name="EnsemblPlants"/>
        </authorList>
    </citation>
    <scope>IDENTIFICATION</scope>
</reference>
<dbReference type="AlphaFoldDB" id="A0A0D9ZIC2"/>
<name>A0A0D9ZIC2_9ORYZ</name>
<dbReference type="Proteomes" id="UP000026961">
    <property type="component" value="Chromosome 4"/>
</dbReference>
<sequence length="578" mass="62568">MATPLLAAPRGVLLASQAVSASGGTIVFTTLCHSRYEFNIFSLPLSPSPHNPATELYLTDGVSVNYNGNFAPTSHSDSILFVSERNGSLNLYLSPDRLSLTPDGSHLVYVSTAIPAAEPGSSWVAVNSIELSTGRTCRLTPLGVADFSPAVSPSSEWTAIALPGAASWNGEVQDLRTDIYVFCTAYGSRRSLAPSWADETIVFFYCQDSNGWLAASDYRHIEVIDMSDDKNAYFEVTRPVAPRVHRFNPFISLDGARVGYHRCWGRGNGDSPLLLENIKSPGPADTFSLFRIDGSFPPSRTTARRSRSSGCRGYLLRERLPDVVGLEEERRDIHTSIGPDFAIESTEVDVVAISLGDDDDKTISMKKLTVGDENNAFPSPPPDGKWLVFRSGRSGAQEPVHHGRQGRRGRWHPAADGGGRTRCAIGPPTTSGSPSPPTAMPRGAAASPSWCTPMAPGCGGWCTAATAAGPTNHPWFSSDSKSLVFTSDYAAVSAEPVSNPHHYQPYGEIYTVDIDGSNIRRLTHNSFEDGTPSWTPYFLDPRDVGETLQASGRCAFQDCHWLNIEDAQPEELIYGKSC</sequence>
<organism evidence="2">
    <name type="scientific">Oryza glumipatula</name>
    <dbReference type="NCBI Taxonomy" id="40148"/>
    <lineage>
        <taxon>Eukaryota</taxon>
        <taxon>Viridiplantae</taxon>
        <taxon>Streptophyta</taxon>
        <taxon>Embryophyta</taxon>
        <taxon>Tracheophyta</taxon>
        <taxon>Spermatophyta</taxon>
        <taxon>Magnoliopsida</taxon>
        <taxon>Liliopsida</taxon>
        <taxon>Poales</taxon>
        <taxon>Poaceae</taxon>
        <taxon>BOP clade</taxon>
        <taxon>Oryzoideae</taxon>
        <taxon>Oryzeae</taxon>
        <taxon>Oryzinae</taxon>
        <taxon>Oryza</taxon>
    </lineage>
</organism>
<dbReference type="Gene3D" id="2.120.10.30">
    <property type="entry name" value="TolB, C-terminal domain"/>
    <property type="match status" value="2"/>
</dbReference>
<dbReference type="PANTHER" id="PTHR32161:SF8">
    <property type="entry name" value="DPP6 N-TERMINAL DOMAIN-LIKE PROTEIN"/>
    <property type="match status" value="1"/>
</dbReference>
<accession>A0A0D9ZIC2</accession>
<dbReference type="EnsemblPlants" id="OGLUM04G05860.1">
    <property type="protein sequence ID" value="OGLUM04G05860.1"/>
    <property type="gene ID" value="OGLUM04G05860"/>
</dbReference>
<evidence type="ECO:0008006" key="4">
    <source>
        <dbReference type="Google" id="ProtNLM"/>
    </source>
</evidence>
<feature type="region of interest" description="Disordered" evidence="1">
    <location>
        <begin position="395"/>
        <end position="446"/>
    </location>
</feature>
<proteinExistence type="predicted"/>
<dbReference type="InterPro" id="IPR011659">
    <property type="entry name" value="WD40"/>
</dbReference>